<evidence type="ECO:0000256" key="18">
    <source>
        <dbReference type="ARBA" id="ARBA00047848"/>
    </source>
</evidence>
<evidence type="ECO:0000256" key="14">
    <source>
        <dbReference type="ARBA" id="ARBA00023239"/>
    </source>
</evidence>
<comment type="pathway">
    <text evidence="4">Amino-acid biosynthesis; L-phenylalanine biosynthesis; phenylpyruvate from prephenate: step 1/1.</text>
</comment>
<feature type="site" description="Essential for prephenate dehydratase activity" evidence="19">
    <location>
        <position position="281"/>
    </location>
</feature>
<evidence type="ECO:0000259" key="23">
    <source>
        <dbReference type="PROSITE" id="PS51671"/>
    </source>
</evidence>
<dbReference type="Pfam" id="PF00800">
    <property type="entry name" value="PDT"/>
    <property type="match status" value="1"/>
</dbReference>
<sequence length="383" mass="44389">MEKLSCLREKIDIIDEEIVKLFEERMDIVCKVAEYKKQNSMEVLNAKRENQVIELQLNNLKNKSIEKETEELLKHIMHISRSLQSKLLKDDDINSEKYKNNFKIGSEKAPLVGFQGVPASFSHEALIKYFGEDTKVSNFKSFKDVFEALKNGDIQYGILPIENSSTGGITEVDDLLRKYNFYIVGEKCLKVDHNLLVTKDAEASDIKEVYSHAQAFLQSSKFFEEHDDWMLIPYLNTAQSAKYVSEENNKSKACIASKKAAELYGLKIIEENINYNNNNYTRFIIIAQEIEVNKECNKVSIVIALPHKVGTLYNITRHFYNNNLNMTKIESRPVVNKSWEYFFYIDFNGNMQDESTINALKEIEKESIYFKLLGNYKSDCNMK</sequence>
<organism evidence="24 25">
    <name type="scientific">Clostridium aciditolerans</name>
    <dbReference type="NCBI Taxonomy" id="339861"/>
    <lineage>
        <taxon>Bacteria</taxon>
        <taxon>Bacillati</taxon>
        <taxon>Bacillota</taxon>
        <taxon>Clostridia</taxon>
        <taxon>Eubacteriales</taxon>
        <taxon>Clostridiaceae</taxon>
        <taxon>Clostridium</taxon>
    </lineage>
</organism>
<evidence type="ECO:0000313" key="24">
    <source>
        <dbReference type="EMBL" id="MBI6874684.1"/>
    </source>
</evidence>
<evidence type="ECO:0000256" key="19">
    <source>
        <dbReference type="PIRSR" id="PIRSR001500-2"/>
    </source>
</evidence>
<dbReference type="EC" id="4.2.1.51" evidence="6"/>
<dbReference type="PANTHER" id="PTHR21022:SF19">
    <property type="entry name" value="PREPHENATE DEHYDRATASE-RELATED"/>
    <property type="match status" value="1"/>
</dbReference>
<dbReference type="GO" id="GO:0004106">
    <property type="term" value="F:chorismate mutase activity"/>
    <property type="evidence" value="ECO:0007669"/>
    <property type="project" value="UniProtKB-EC"/>
</dbReference>
<comment type="catalytic activity">
    <reaction evidence="18">
        <text>prephenate + H(+) = 3-phenylpyruvate + CO2 + H2O</text>
        <dbReference type="Rhea" id="RHEA:21648"/>
        <dbReference type="ChEBI" id="CHEBI:15377"/>
        <dbReference type="ChEBI" id="CHEBI:15378"/>
        <dbReference type="ChEBI" id="CHEBI:16526"/>
        <dbReference type="ChEBI" id="CHEBI:18005"/>
        <dbReference type="ChEBI" id="CHEBI:29934"/>
        <dbReference type="EC" id="4.2.1.51"/>
    </reaction>
</comment>
<dbReference type="InterPro" id="IPR001086">
    <property type="entry name" value="Preph_deHydtase"/>
</dbReference>
<evidence type="ECO:0000256" key="8">
    <source>
        <dbReference type="ARBA" id="ARBA00021872"/>
    </source>
</evidence>
<feature type="domain" description="ACT" evidence="23">
    <location>
        <begin position="300"/>
        <end position="377"/>
    </location>
</feature>
<keyword evidence="14 24" id="KW-0456">Lyase</keyword>
<dbReference type="Proteomes" id="UP000622687">
    <property type="component" value="Unassembled WGS sequence"/>
</dbReference>
<gene>
    <name evidence="24" type="primary">pheA</name>
    <name evidence="24" type="ORF">I6U51_18605</name>
</gene>
<dbReference type="Gene3D" id="3.40.190.10">
    <property type="entry name" value="Periplasmic binding protein-like II"/>
    <property type="match status" value="2"/>
</dbReference>
<dbReference type="InterPro" id="IPR002701">
    <property type="entry name" value="CM_II_prokaryot"/>
</dbReference>
<dbReference type="Pfam" id="PF01817">
    <property type="entry name" value="CM_2"/>
    <property type="match status" value="1"/>
</dbReference>
<evidence type="ECO:0000256" key="3">
    <source>
        <dbReference type="ARBA" id="ARBA00004496"/>
    </source>
</evidence>
<dbReference type="Gene3D" id="1.20.59.10">
    <property type="entry name" value="Chorismate mutase"/>
    <property type="match status" value="1"/>
</dbReference>
<evidence type="ECO:0000313" key="25">
    <source>
        <dbReference type="Proteomes" id="UP000622687"/>
    </source>
</evidence>
<evidence type="ECO:0000259" key="22">
    <source>
        <dbReference type="PROSITE" id="PS51171"/>
    </source>
</evidence>
<keyword evidence="10" id="KW-0028">Amino-acid biosynthesis</keyword>
<dbReference type="InterPro" id="IPR045865">
    <property type="entry name" value="ACT-like_dom_sf"/>
</dbReference>
<comment type="pathway">
    <text evidence="5">Metabolic intermediate biosynthesis; prephenate biosynthesis; prephenate from chorismate: step 1/1.</text>
</comment>
<dbReference type="InterPro" id="IPR036979">
    <property type="entry name" value="CM_dom_sf"/>
</dbReference>
<dbReference type="PANTHER" id="PTHR21022">
    <property type="entry name" value="PREPHENATE DEHYDRATASE P PROTEIN"/>
    <property type="match status" value="1"/>
</dbReference>
<evidence type="ECO:0000256" key="10">
    <source>
        <dbReference type="ARBA" id="ARBA00022605"/>
    </source>
</evidence>
<comment type="function">
    <text evidence="2">Catalyzes the Claisen rearrangement of chorismate to prephenate and the decarboxylation/dehydration of prephenate to phenylpyruvate.</text>
</comment>
<evidence type="ECO:0000256" key="6">
    <source>
        <dbReference type="ARBA" id="ARBA00013147"/>
    </source>
</evidence>
<evidence type="ECO:0000256" key="5">
    <source>
        <dbReference type="ARBA" id="ARBA00004817"/>
    </source>
</evidence>
<feature type="domain" description="Chorismate mutase" evidence="21">
    <location>
        <begin position="1"/>
        <end position="88"/>
    </location>
</feature>
<keyword evidence="13" id="KW-0413">Isomerase</keyword>
<dbReference type="CDD" id="cd13631">
    <property type="entry name" value="PBP2_Ct-PDT_like"/>
    <property type="match status" value="1"/>
</dbReference>
<comment type="caution">
    <text evidence="24">The sequence shown here is derived from an EMBL/GenBank/DDBJ whole genome shotgun (WGS) entry which is preliminary data.</text>
</comment>
<dbReference type="GO" id="GO:0046417">
    <property type="term" value="P:chorismate metabolic process"/>
    <property type="evidence" value="ECO:0007669"/>
    <property type="project" value="InterPro"/>
</dbReference>
<evidence type="ECO:0000256" key="13">
    <source>
        <dbReference type="ARBA" id="ARBA00023235"/>
    </source>
</evidence>
<dbReference type="GO" id="GO:0009094">
    <property type="term" value="P:L-phenylalanine biosynthetic process"/>
    <property type="evidence" value="ECO:0007669"/>
    <property type="project" value="UniProtKB-KW"/>
</dbReference>
<keyword evidence="15" id="KW-0511">Multifunctional enzyme</keyword>
<dbReference type="InterPro" id="IPR002912">
    <property type="entry name" value="ACT_dom"/>
</dbReference>
<dbReference type="InterPro" id="IPR036263">
    <property type="entry name" value="Chorismate_II_sf"/>
</dbReference>
<dbReference type="SUPFAM" id="SSF55021">
    <property type="entry name" value="ACT-like"/>
    <property type="match status" value="1"/>
</dbReference>
<evidence type="ECO:0000256" key="4">
    <source>
        <dbReference type="ARBA" id="ARBA00004741"/>
    </source>
</evidence>
<reference evidence="24" key="1">
    <citation type="submission" date="2020-12" db="EMBL/GenBank/DDBJ databases">
        <title>Clostridium thailandense sp. nov., a novel acetogenic bacterium isolated from peat land soil in Thailand.</title>
        <authorList>
            <person name="Chaikitkaew S."/>
            <person name="Birkeland N.K."/>
        </authorList>
    </citation>
    <scope>NUCLEOTIDE SEQUENCE</scope>
    <source>
        <strain evidence="24">DSM 17425</strain>
    </source>
</reference>
<dbReference type="CDD" id="cd04905">
    <property type="entry name" value="ACT_CM-PDT"/>
    <property type="match status" value="1"/>
</dbReference>
<evidence type="ECO:0000256" key="12">
    <source>
        <dbReference type="ARBA" id="ARBA00023222"/>
    </source>
</evidence>
<evidence type="ECO:0000256" key="11">
    <source>
        <dbReference type="ARBA" id="ARBA00023141"/>
    </source>
</evidence>
<dbReference type="NCBIfam" id="NF008865">
    <property type="entry name" value="PRK11898.1"/>
    <property type="match status" value="1"/>
</dbReference>
<dbReference type="Gene3D" id="3.30.70.260">
    <property type="match status" value="1"/>
</dbReference>
<dbReference type="InterPro" id="IPR008242">
    <property type="entry name" value="Chor_mutase/pphenate_deHydtase"/>
</dbReference>
<feature type="domain" description="Prephenate dehydratase" evidence="22">
    <location>
        <begin position="111"/>
        <end position="288"/>
    </location>
</feature>
<dbReference type="NCBIfam" id="TIGR01805">
    <property type="entry name" value="CM_mono_grmpos"/>
    <property type="match status" value="1"/>
</dbReference>
<name>A0A934HZ14_9CLOT</name>
<evidence type="ECO:0000256" key="20">
    <source>
        <dbReference type="SAM" id="Coils"/>
    </source>
</evidence>
<dbReference type="PROSITE" id="PS51168">
    <property type="entry name" value="CHORISMATE_MUT_2"/>
    <property type="match status" value="1"/>
</dbReference>
<dbReference type="SUPFAM" id="SSF48600">
    <property type="entry name" value="Chorismate mutase II"/>
    <property type="match status" value="1"/>
</dbReference>
<evidence type="ECO:0000256" key="9">
    <source>
        <dbReference type="ARBA" id="ARBA00022490"/>
    </source>
</evidence>
<evidence type="ECO:0000256" key="16">
    <source>
        <dbReference type="ARBA" id="ARBA00031175"/>
    </source>
</evidence>
<proteinExistence type="predicted"/>
<comment type="catalytic activity">
    <reaction evidence="1">
        <text>chorismate = prephenate</text>
        <dbReference type="Rhea" id="RHEA:13897"/>
        <dbReference type="ChEBI" id="CHEBI:29748"/>
        <dbReference type="ChEBI" id="CHEBI:29934"/>
        <dbReference type="EC" id="5.4.99.5"/>
    </reaction>
</comment>
<dbReference type="InterPro" id="IPR018528">
    <property type="entry name" value="Preph_deHydtase_CS"/>
</dbReference>
<dbReference type="EMBL" id="JAEEGB010000031">
    <property type="protein sequence ID" value="MBI6874684.1"/>
    <property type="molecule type" value="Genomic_DNA"/>
</dbReference>
<keyword evidence="11" id="KW-0057">Aromatic amino acid biosynthesis</keyword>
<keyword evidence="25" id="KW-1185">Reference proteome</keyword>
<dbReference type="PROSITE" id="PS00858">
    <property type="entry name" value="PREPHENATE_DEHYDR_2"/>
    <property type="match status" value="1"/>
</dbReference>
<evidence type="ECO:0000256" key="15">
    <source>
        <dbReference type="ARBA" id="ARBA00023268"/>
    </source>
</evidence>
<comment type="subcellular location">
    <subcellularLocation>
        <location evidence="3">Cytoplasm</location>
    </subcellularLocation>
</comment>
<dbReference type="SUPFAM" id="SSF53850">
    <property type="entry name" value="Periplasmic binding protein-like II"/>
    <property type="match status" value="1"/>
</dbReference>
<protein>
    <recommendedName>
        <fullName evidence="7">Bifunctional chorismate mutase/prephenate dehydratase</fullName>
        <ecNumber evidence="6">4.2.1.51</ecNumber>
    </recommendedName>
    <alternativeName>
        <fullName evidence="17">Chorismate mutase-prephenate dehydratase</fullName>
    </alternativeName>
    <alternativeName>
        <fullName evidence="8">Prephenate dehydratase</fullName>
    </alternativeName>
    <alternativeName>
        <fullName evidence="16">p-protein</fullName>
    </alternativeName>
</protein>
<keyword evidence="12" id="KW-0584">Phenylalanine biosynthesis</keyword>
<evidence type="ECO:0000256" key="7">
    <source>
        <dbReference type="ARBA" id="ARBA00014401"/>
    </source>
</evidence>
<evidence type="ECO:0000256" key="2">
    <source>
        <dbReference type="ARBA" id="ARBA00002364"/>
    </source>
</evidence>
<dbReference type="RefSeq" id="WP_211144067.1">
    <property type="nucleotide sequence ID" value="NZ_JAEEGB010000031.1"/>
</dbReference>
<keyword evidence="20" id="KW-0175">Coiled coil</keyword>
<evidence type="ECO:0000259" key="21">
    <source>
        <dbReference type="PROSITE" id="PS51168"/>
    </source>
</evidence>
<dbReference type="AlphaFoldDB" id="A0A934HZ14"/>
<accession>A0A934HZ14</accession>
<dbReference type="SMART" id="SM00830">
    <property type="entry name" value="CM_2"/>
    <property type="match status" value="1"/>
</dbReference>
<dbReference type="PROSITE" id="PS51671">
    <property type="entry name" value="ACT"/>
    <property type="match status" value="1"/>
</dbReference>
<dbReference type="PROSITE" id="PS51171">
    <property type="entry name" value="PREPHENATE_DEHYDR_3"/>
    <property type="match status" value="1"/>
</dbReference>
<evidence type="ECO:0000256" key="17">
    <source>
        <dbReference type="ARBA" id="ARBA00031520"/>
    </source>
</evidence>
<dbReference type="InterPro" id="IPR011279">
    <property type="entry name" value="Chorismate_mutase_GmP"/>
</dbReference>
<evidence type="ECO:0000256" key="1">
    <source>
        <dbReference type="ARBA" id="ARBA00000824"/>
    </source>
</evidence>
<dbReference type="GO" id="GO:0005737">
    <property type="term" value="C:cytoplasm"/>
    <property type="evidence" value="ECO:0007669"/>
    <property type="project" value="UniProtKB-SubCell"/>
</dbReference>
<dbReference type="GO" id="GO:0004664">
    <property type="term" value="F:prephenate dehydratase activity"/>
    <property type="evidence" value="ECO:0007669"/>
    <property type="project" value="UniProtKB-EC"/>
</dbReference>
<feature type="coiled-coil region" evidence="20">
    <location>
        <begin position="4"/>
        <end position="70"/>
    </location>
</feature>
<keyword evidence="9" id="KW-0963">Cytoplasm</keyword>
<dbReference type="PIRSF" id="PIRSF001500">
    <property type="entry name" value="Chor_mut_pdt_Ppr"/>
    <property type="match status" value="1"/>
</dbReference>